<evidence type="ECO:0000313" key="2">
    <source>
        <dbReference type="Proteomes" id="UP000614996"/>
    </source>
</evidence>
<reference evidence="2" key="1">
    <citation type="journal article" date="2021" name="Int. J. Syst. Evol. Microbiol.">
        <title>Actinocatenispora comari sp. nov., an endophytic actinomycete isolated from aerial parts of Comarum salesowianum.</title>
        <authorList>
            <person name="Oyunbileg N."/>
            <person name="Iizaka Y."/>
            <person name="Hamada M."/>
            <person name="Davaapurev B.O."/>
            <person name="Fukumoto A."/>
            <person name="Tsetseg B."/>
            <person name="Kato F."/>
            <person name="Tamura T."/>
            <person name="Batkhuu J."/>
            <person name="Anzai Y."/>
        </authorList>
    </citation>
    <scope>NUCLEOTIDE SEQUENCE [LARGE SCALE GENOMIC DNA]</scope>
    <source>
        <strain evidence="2">NUM-2625</strain>
    </source>
</reference>
<organism evidence="1 2">
    <name type="scientific">Actinocatenispora comari</name>
    <dbReference type="NCBI Taxonomy" id="2807577"/>
    <lineage>
        <taxon>Bacteria</taxon>
        <taxon>Bacillati</taxon>
        <taxon>Actinomycetota</taxon>
        <taxon>Actinomycetes</taxon>
        <taxon>Micromonosporales</taxon>
        <taxon>Micromonosporaceae</taxon>
        <taxon>Actinocatenispora</taxon>
    </lineage>
</organism>
<comment type="caution">
    <text evidence="1">The sequence shown here is derived from an EMBL/GenBank/DDBJ whole genome shotgun (WGS) entry which is preliminary data.</text>
</comment>
<evidence type="ECO:0000313" key="1">
    <source>
        <dbReference type="EMBL" id="GIL29148.1"/>
    </source>
</evidence>
<protein>
    <submittedName>
        <fullName evidence="1">Uncharacterized protein</fullName>
    </submittedName>
</protein>
<dbReference type="Proteomes" id="UP000614996">
    <property type="component" value="Unassembled WGS sequence"/>
</dbReference>
<accession>A0A8J4AI96</accession>
<proteinExistence type="predicted"/>
<sequence length="277" mass="30505">MVVAIPPAQQVVADAAARIGGHQKQLRTRYPHALTQLKHFEDQRNSSPEFSWPDWCWLPMAASAAIVREAGLPDPADIGRIAAVGQWTLTGRHVVLPDQYVTDLHVPDASRLGMEVADMDLAIDRTLLLRELEGHCYYLANPVAPPDDGKVSMWWTVGLYVHLEHDVKTGRAELRMLLDHDRGWEHLTPVWVHIDQPSLAWSARDAAASIRSAAAGATADMVRALVFMVWPMLAALLNPGITLTGPTPLPQSDTYLPLLRGAQVWHLAAGDPTLRSV</sequence>
<gene>
    <name evidence="1" type="ORF">NUM_44020</name>
</gene>
<keyword evidence="2" id="KW-1185">Reference proteome</keyword>
<dbReference type="EMBL" id="BOPO01000084">
    <property type="protein sequence ID" value="GIL29148.1"/>
    <property type="molecule type" value="Genomic_DNA"/>
</dbReference>
<dbReference type="AlphaFoldDB" id="A0A8J4AI96"/>
<name>A0A8J4AI96_9ACTN</name>